<dbReference type="InterPro" id="IPR050818">
    <property type="entry name" value="KCNH_animal-type"/>
</dbReference>
<feature type="region of interest" description="Disordered" evidence="5">
    <location>
        <begin position="32"/>
        <end position="75"/>
    </location>
</feature>
<dbReference type="InterPro" id="IPR005821">
    <property type="entry name" value="Ion_trans_dom"/>
</dbReference>
<feature type="region of interest" description="Disordered" evidence="5">
    <location>
        <begin position="901"/>
        <end position="932"/>
    </location>
</feature>
<dbReference type="OrthoDB" id="2021138at2759"/>
<name>A0A0M0J6A3_9EUKA</name>
<feature type="compositionally biased region" description="Pro residues" evidence="5">
    <location>
        <begin position="51"/>
        <end position="71"/>
    </location>
</feature>
<dbReference type="PANTHER" id="PTHR10217:SF435">
    <property type="entry name" value="POTASSIUM VOLTAGE-GATED CHANNEL PROTEIN EAG"/>
    <property type="match status" value="1"/>
</dbReference>
<protein>
    <submittedName>
        <fullName evidence="9">Potassium voltage-gated channel subfamily h member 2</fullName>
    </submittedName>
</protein>
<comment type="subcellular location">
    <subcellularLocation>
        <location evidence="1">Membrane</location>
        <topology evidence="1">Multi-pass membrane protein</topology>
    </subcellularLocation>
</comment>
<dbReference type="Gene3D" id="2.60.120.10">
    <property type="entry name" value="Jelly Rolls"/>
    <property type="match status" value="1"/>
</dbReference>
<reference evidence="10" key="1">
    <citation type="journal article" date="2015" name="PLoS Genet.">
        <title>Genome Sequence and Transcriptome Analyses of Chrysochromulina tobin: Metabolic Tools for Enhanced Algal Fitness in the Prominent Order Prymnesiales (Haptophyceae).</title>
        <authorList>
            <person name="Hovde B.T."/>
            <person name="Deodato C.R."/>
            <person name="Hunsperger H.M."/>
            <person name="Ryken S.A."/>
            <person name="Yost W."/>
            <person name="Jha R.K."/>
            <person name="Patterson J."/>
            <person name="Monnat R.J. Jr."/>
            <person name="Barlow S.B."/>
            <person name="Starkenburg S.R."/>
            <person name="Cattolico R.A."/>
        </authorList>
    </citation>
    <scope>NUCLEOTIDE SEQUENCE</scope>
    <source>
        <strain evidence="10">CCMP291</strain>
    </source>
</reference>
<keyword evidence="3 6" id="KW-1133">Transmembrane helix</keyword>
<organism evidence="9 10">
    <name type="scientific">Chrysochromulina tobinii</name>
    <dbReference type="NCBI Taxonomy" id="1460289"/>
    <lineage>
        <taxon>Eukaryota</taxon>
        <taxon>Haptista</taxon>
        <taxon>Haptophyta</taxon>
        <taxon>Prymnesiophyceae</taxon>
        <taxon>Prymnesiales</taxon>
        <taxon>Chrysochromulinaceae</taxon>
        <taxon>Chrysochromulina</taxon>
    </lineage>
</organism>
<evidence type="ECO:0000256" key="5">
    <source>
        <dbReference type="SAM" id="MobiDB-lite"/>
    </source>
</evidence>
<feature type="domain" description="Potassium channel" evidence="8">
    <location>
        <begin position="418"/>
        <end position="469"/>
    </location>
</feature>
<dbReference type="Proteomes" id="UP000037460">
    <property type="component" value="Unassembled WGS sequence"/>
</dbReference>
<dbReference type="GO" id="GO:0005886">
    <property type="term" value="C:plasma membrane"/>
    <property type="evidence" value="ECO:0007669"/>
    <property type="project" value="TreeGrafter"/>
</dbReference>
<evidence type="ECO:0000256" key="6">
    <source>
        <dbReference type="SAM" id="Phobius"/>
    </source>
</evidence>
<evidence type="ECO:0000256" key="3">
    <source>
        <dbReference type="ARBA" id="ARBA00022989"/>
    </source>
</evidence>
<feature type="transmembrane region" description="Helical" evidence="6">
    <location>
        <begin position="850"/>
        <end position="872"/>
    </location>
</feature>
<dbReference type="Pfam" id="PF00520">
    <property type="entry name" value="Ion_trans"/>
    <property type="match status" value="1"/>
</dbReference>
<gene>
    <name evidence="9" type="ORF">Ctob_000293</name>
</gene>
<evidence type="ECO:0000313" key="10">
    <source>
        <dbReference type="Proteomes" id="UP000037460"/>
    </source>
</evidence>
<dbReference type="GO" id="GO:0042391">
    <property type="term" value="P:regulation of membrane potential"/>
    <property type="evidence" value="ECO:0007669"/>
    <property type="project" value="TreeGrafter"/>
</dbReference>
<evidence type="ECO:0000259" key="8">
    <source>
        <dbReference type="Pfam" id="PF07885"/>
    </source>
</evidence>
<keyword evidence="4 6" id="KW-0472">Membrane</keyword>
<evidence type="ECO:0000256" key="1">
    <source>
        <dbReference type="ARBA" id="ARBA00004141"/>
    </source>
</evidence>
<sequence length="1014" mass="110021">MSMFSLSMLSNRGRPSSSDAAEIAGLPFAAALNVSPGVPSSSKQRARASSPPKPPPVAVASPPRPSTPDQPSPAEAFAKKWEVEQTKKQMLLDELELVRAQVSELLEDQRRSEHLNATPSEHIVLSAHHAGEALARSLAWCCEWMSAVLRGCVAGAAGSRSRAARPLHALPRDDEEDSVAGRASSLLGEEGANDTHLARKMRRSAPARGLVTKPEIASKGGVTKPESASKGGVTKPSPKGDPKHARVPEDNPELVAAMGRWCAGHVSKQAWDLSMLVLIIYSCVVIPFRIGMSVPNPTGVSQTIERCITLLFIVDLCLNFNTAYLDGSHFIVDRSLIARNYLMGWFWIDLASSIPFEDLLHLLILKMVAMILYLMHILGCFWFFVATNSGYEGTLEAGDTWLARYDGGSGLTAPLETQYLFSIYWALMTLTTVGYGDITPANDSERLYALGSLLLGALVFGFMLSSIGGLVKGLDKENIRLQHKMDEVKEFTRWHKMPSDLSSRVRKYYEFYYQKLSSLPEEVILADMSPELKADVMAHLLARSVSQIPFFYVPVLGASEPAPPDTAFQMAIYPLLKPVVREAKEIIISRGDALSDLTFVHKGTVHAYGLWNAARQLRPPHIRQPEWAGGHPILGSGSALRTTRRVIGPRTARVLADEEELALRTAPSFGRPLLTLAETGALLSEGALTETPTKMAYMAVLRTELVLMARSDLLKVLDDFPHARYEIGAFIKAEMLERLKMTYFSLRFQVREAYVICDEEVRAVRLAYRENSSNYVASFNLLQMGALRLQMGWLKRQIQKLASTPATALVPCIYGAPPRAPPAPAAHRPRTPTKLTIEALDRLVGSGMGVMLGVAPFGGAMLGIAPFGGALLPRIHSPRTSQADAAAALSATDRGRIDEMTKLAGSGSGSGSARQLVGSARSQSGSARSLSGSARSYSARAAVRDLSVRDRSPARLQRVDEEEAALERSAVPGGAGAVAASSEALHGLRQVEAKLGDDEARLALLNEKLASLLR</sequence>
<dbReference type="SUPFAM" id="SSF51206">
    <property type="entry name" value="cAMP-binding domain-like"/>
    <property type="match status" value="1"/>
</dbReference>
<evidence type="ECO:0000256" key="4">
    <source>
        <dbReference type="ARBA" id="ARBA00023136"/>
    </source>
</evidence>
<dbReference type="Gene3D" id="1.10.287.70">
    <property type="match status" value="2"/>
</dbReference>
<dbReference type="SUPFAM" id="SSF81324">
    <property type="entry name" value="Voltage-gated potassium channels"/>
    <property type="match status" value="1"/>
</dbReference>
<feature type="domain" description="Ion transport" evidence="7">
    <location>
        <begin position="269"/>
        <end position="356"/>
    </location>
</feature>
<evidence type="ECO:0000259" key="7">
    <source>
        <dbReference type="Pfam" id="PF00520"/>
    </source>
</evidence>
<dbReference type="PANTHER" id="PTHR10217">
    <property type="entry name" value="VOLTAGE AND LIGAND GATED POTASSIUM CHANNEL"/>
    <property type="match status" value="1"/>
</dbReference>
<feature type="compositionally biased region" description="Low complexity" evidence="5">
    <location>
        <begin position="918"/>
        <end position="932"/>
    </location>
</feature>
<feature type="compositionally biased region" description="Basic and acidic residues" evidence="5">
    <location>
        <begin position="238"/>
        <end position="248"/>
    </location>
</feature>
<dbReference type="InterPro" id="IPR018490">
    <property type="entry name" value="cNMP-bd_dom_sf"/>
</dbReference>
<keyword evidence="10" id="KW-1185">Reference proteome</keyword>
<evidence type="ECO:0000313" key="9">
    <source>
        <dbReference type="EMBL" id="KOO21960.1"/>
    </source>
</evidence>
<feature type="transmembrane region" description="Helical" evidence="6">
    <location>
        <begin position="448"/>
        <end position="471"/>
    </location>
</feature>
<dbReference type="EMBL" id="JWZX01003320">
    <property type="protein sequence ID" value="KOO21960.1"/>
    <property type="molecule type" value="Genomic_DNA"/>
</dbReference>
<dbReference type="InterPro" id="IPR014710">
    <property type="entry name" value="RmlC-like_jellyroll"/>
</dbReference>
<proteinExistence type="predicted"/>
<evidence type="ECO:0000256" key="2">
    <source>
        <dbReference type="ARBA" id="ARBA00022692"/>
    </source>
</evidence>
<dbReference type="InterPro" id="IPR013099">
    <property type="entry name" value="K_chnl_dom"/>
</dbReference>
<feature type="transmembrane region" description="Helical" evidence="6">
    <location>
        <begin position="419"/>
        <end position="436"/>
    </location>
</feature>
<dbReference type="Gene3D" id="1.10.287.630">
    <property type="entry name" value="Helix hairpin bin"/>
    <property type="match status" value="1"/>
</dbReference>
<feature type="region of interest" description="Disordered" evidence="5">
    <location>
        <begin position="167"/>
        <end position="248"/>
    </location>
</feature>
<accession>A0A0M0J6A3</accession>
<comment type="caution">
    <text evidence="9">The sequence shown here is derived from an EMBL/GenBank/DDBJ whole genome shotgun (WGS) entry which is preliminary data.</text>
</comment>
<feature type="transmembrane region" description="Helical" evidence="6">
    <location>
        <begin position="362"/>
        <end position="385"/>
    </location>
</feature>
<keyword evidence="2 6" id="KW-0812">Transmembrane</keyword>
<dbReference type="GO" id="GO:0005249">
    <property type="term" value="F:voltage-gated potassium channel activity"/>
    <property type="evidence" value="ECO:0007669"/>
    <property type="project" value="TreeGrafter"/>
</dbReference>
<dbReference type="Pfam" id="PF07885">
    <property type="entry name" value="Ion_trans_2"/>
    <property type="match status" value="1"/>
</dbReference>
<dbReference type="AlphaFoldDB" id="A0A0M0J6A3"/>